<feature type="compositionally biased region" description="Polar residues" evidence="1">
    <location>
        <begin position="530"/>
        <end position="541"/>
    </location>
</feature>
<dbReference type="GO" id="GO:0051015">
    <property type="term" value="F:actin filament binding"/>
    <property type="evidence" value="ECO:0007669"/>
    <property type="project" value="TreeGrafter"/>
</dbReference>
<dbReference type="InterPro" id="IPR051017">
    <property type="entry name" value="Aldolase-II_Adducin_sf"/>
</dbReference>
<dbReference type="GO" id="GO:0005856">
    <property type="term" value="C:cytoskeleton"/>
    <property type="evidence" value="ECO:0007669"/>
    <property type="project" value="TreeGrafter"/>
</dbReference>
<feature type="compositionally biased region" description="Basic and acidic residues" evidence="1">
    <location>
        <begin position="118"/>
        <end position="129"/>
    </location>
</feature>
<dbReference type="EMBL" id="OC001183">
    <property type="protein sequence ID" value="CAD7259337.1"/>
    <property type="molecule type" value="Genomic_DNA"/>
</dbReference>
<dbReference type="PANTHER" id="PTHR10672:SF3">
    <property type="entry name" value="PROTEIN HU-LI TAI SHAO"/>
    <property type="match status" value="1"/>
</dbReference>
<feature type="compositionally biased region" description="Basic and acidic residues" evidence="1">
    <location>
        <begin position="945"/>
        <end position="955"/>
    </location>
</feature>
<accession>A0A7R9ATM4</accession>
<feature type="region of interest" description="Disordered" evidence="1">
    <location>
        <begin position="550"/>
        <end position="604"/>
    </location>
</feature>
<gene>
    <name evidence="2" type="ORF">TSIB3V08_LOCUS3543</name>
</gene>
<organism evidence="2">
    <name type="scientific">Timema shepardi</name>
    <name type="common">Walking stick</name>
    <dbReference type="NCBI Taxonomy" id="629360"/>
    <lineage>
        <taxon>Eukaryota</taxon>
        <taxon>Metazoa</taxon>
        <taxon>Ecdysozoa</taxon>
        <taxon>Arthropoda</taxon>
        <taxon>Hexapoda</taxon>
        <taxon>Insecta</taxon>
        <taxon>Pterygota</taxon>
        <taxon>Neoptera</taxon>
        <taxon>Polyneoptera</taxon>
        <taxon>Phasmatodea</taxon>
        <taxon>Timematodea</taxon>
        <taxon>Timematoidea</taxon>
        <taxon>Timematidae</taxon>
        <taxon>Timema</taxon>
    </lineage>
</organism>
<dbReference type="GO" id="GO:0005886">
    <property type="term" value="C:plasma membrane"/>
    <property type="evidence" value="ECO:0007669"/>
    <property type="project" value="TreeGrafter"/>
</dbReference>
<feature type="region of interest" description="Disordered" evidence="1">
    <location>
        <begin position="522"/>
        <end position="541"/>
    </location>
</feature>
<feature type="compositionally biased region" description="Polar residues" evidence="1">
    <location>
        <begin position="79"/>
        <end position="94"/>
    </location>
</feature>
<feature type="compositionally biased region" description="Polar residues" evidence="1">
    <location>
        <begin position="390"/>
        <end position="407"/>
    </location>
</feature>
<dbReference type="PANTHER" id="PTHR10672">
    <property type="entry name" value="ADDUCIN"/>
    <property type="match status" value="1"/>
</dbReference>
<feature type="region of interest" description="Disordered" evidence="1">
    <location>
        <begin position="66"/>
        <end position="137"/>
    </location>
</feature>
<dbReference type="AlphaFoldDB" id="A0A7R9ATM4"/>
<protein>
    <submittedName>
        <fullName evidence="2">Uncharacterized protein</fullName>
    </submittedName>
</protein>
<name>A0A7R9ATM4_TIMSH</name>
<sequence>MVGVEDANVTQTGDQVILVGAASKGIIQRGFQHNAMVYKTPYAKNPFDTITDEELEEYKKVIERKQKGESFDEDHSESEPLSSSLQNSRPTNDSVDILKSPLLSPNSAASETEEESKDEPRVLRIETKQAPRPSQAEVVLSDAELDLPDPNVERSMSLRYPVKVADATDVAGNMNRSRSLGRDKMKGKDIKGKQVDSFVPHQLAAGSLRVPNPVHFHIAHHGRFPVLRKPIKAEGPNPVHFHFAKNGIGRGLQKTIQPEKYDTFSKLKSSQSGPCVVPFMSVERESLSDKLKRRWLASSDVSKCPKSNMEGTSFNHKVVMGSKSTTNNNILDKMSVKFKDSDSKTPEFVRVSNNSLFDNLNHLNVVSSEYEKSLKLGSVVSNQSSCESLLSTEDSNSSTPRLSNTTNKESHAHTLVNLVDTDTNSRKPALDKLENANTLNKSSDSDESGVFTSNCSETKEIAAPKRYDGNAQCLGFDTVDRSNLQIASVGSDTLSVELDSCKVEGSSPHINCYLTQINTSESAMNEKSHPNQTDNNKTSLNENSLRNKTLHSQPSMNENSQLSKTLHSQPSTNENSQLDKTIHSKPSLNENSQFNKTASSHPSQNEDLQLNQMVISQTSQNENLHLNKTERSQPSLNQNLQIDQTVNYQPSLNEISHLSQTDSSQPSENEILQLNQTDKEISRLIEMVSSQPSVNQISQLMQTVSSHPSVNEYFQLNQTGSFQPMTVMVSSFEFLQQPCEANEAVDIHEKHLKPLLNHDISPNFVESYNIINSKALASKTVDKPLNGHSKLGSYGPESQAVESYRTENLGAEAYGDELECQAIDNCDPECGSTEIYENYHKTTKGCDFEYQTTMEFVNKHKAVRKWKDGCQAIEFMDEHQKTERQNPEKYDQNEIAGSYVDVQTEDLHKKDWDRMPSFRIFVNEQPIYEVTLTADVRRDDCIDHDLSDHGNRDELNSSSEEETDSDVLTVKENISDSSSTIEDELEVDFSIAEQEKNEELPTVLLKNSSPARLSDNIAYNCNYKDSKYLNGSVMSHLGFESKLLFDANRSNMFNSDLSTSLDEDILLPSSSSVCVEVDAHIATIFKTETASNTVDVHKSISGEDLTLSGFSCDLNIPKSSLYLDYRSGKPLICYTMDPIYVEPCDLVAYMPADSVKDKNKGTTPRSLTRVLNPIIEENECDYDSSKLLTETINKKGSEYGGCPQLPAAGKSLERENTMNGDDLDGPHSTLSQSSKEGGSPTKDMSTEESPKKDKKKKKGLSRPSFLRKKEKKKKIVEA</sequence>
<feature type="region of interest" description="Disordered" evidence="1">
    <location>
        <begin position="390"/>
        <end position="413"/>
    </location>
</feature>
<dbReference type="GO" id="GO:0014069">
    <property type="term" value="C:postsynaptic density"/>
    <property type="evidence" value="ECO:0007669"/>
    <property type="project" value="TreeGrafter"/>
</dbReference>
<evidence type="ECO:0000313" key="2">
    <source>
        <dbReference type="EMBL" id="CAD7259337.1"/>
    </source>
</evidence>
<proteinExistence type="predicted"/>
<evidence type="ECO:0000256" key="1">
    <source>
        <dbReference type="SAM" id="MobiDB-lite"/>
    </source>
</evidence>
<feature type="region of interest" description="Disordered" evidence="1">
    <location>
        <begin position="1214"/>
        <end position="1278"/>
    </location>
</feature>
<reference evidence="2" key="1">
    <citation type="submission" date="2020-11" db="EMBL/GenBank/DDBJ databases">
        <authorList>
            <person name="Tran Van P."/>
        </authorList>
    </citation>
    <scope>NUCLEOTIDE SEQUENCE</scope>
</reference>
<feature type="region of interest" description="Disordered" evidence="1">
    <location>
        <begin position="945"/>
        <end position="968"/>
    </location>
</feature>
<feature type="compositionally biased region" description="Basic residues" evidence="1">
    <location>
        <begin position="1252"/>
        <end position="1278"/>
    </location>
</feature>